<evidence type="ECO:0000313" key="8">
    <source>
        <dbReference type="Proteomes" id="UP000886597"/>
    </source>
</evidence>
<dbReference type="PROSITE" id="PS50932">
    <property type="entry name" value="HTH_LACI_2"/>
    <property type="match status" value="1"/>
</dbReference>
<gene>
    <name evidence="6" type="ORF">TK11N_09900</name>
    <name evidence="7" type="ORF">TK2N_10480</name>
</gene>
<keyword evidence="1" id="KW-0805">Transcription regulation</keyword>
<dbReference type="EMBL" id="BKBQ01000013">
    <property type="protein sequence ID" value="GEQ54204.1"/>
    <property type="molecule type" value="Genomic_DNA"/>
</dbReference>
<dbReference type="PRINTS" id="PR00036">
    <property type="entry name" value="HTHLACI"/>
</dbReference>
<dbReference type="RefSeq" id="WP_202583778.1">
    <property type="nucleotide sequence ID" value="NZ_BKBO01000012.1"/>
</dbReference>
<evidence type="ECO:0000313" key="6">
    <source>
        <dbReference type="EMBL" id="GEQ49138.1"/>
    </source>
</evidence>
<protein>
    <submittedName>
        <fullName evidence="7">LacI family transcriptional regulator</fullName>
    </submittedName>
</protein>
<keyword evidence="3" id="KW-0804">Transcription</keyword>
<dbReference type="CDD" id="cd06267">
    <property type="entry name" value="PBP1_LacI_sugar_binding-like"/>
    <property type="match status" value="1"/>
</dbReference>
<dbReference type="PROSITE" id="PS50943">
    <property type="entry name" value="HTH_CROC1"/>
    <property type="match status" value="1"/>
</dbReference>
<evidence type="ECO:0000256" key="1">
    <source>
        <dbReference type="ARBA" id="ARBA00023015"/>
    </source>
</evidence>
<evidence type="ECO:0000313" key="7">
    <source>
        <dbReference type="EMBL" id="GEQ54204.1"/>
    </source>
</evidence>
<feature type="domain" description="HTH lacI-type" evidence="4">
    <location>
        <begin position="2"/>
        <end position="56"/>
    </location>
</feature>
<dbReference type="Gene3D" id="3.40.50.2300">
    <property type="match status" value="2"/>
</dbReference>
<proteinExistence type="predicted"/>
<evidence type="ECO:0000256" key="2">
    <source>
        <dbReference type="ARBA" id="ARBA00023125"/>
    </source>
</evidence>
<keyword evidence="9" id="KW-1185">Reference proteome</keyword>
<dbReference type="Proteomes" id="UP000886597">
    <property type="component" value="Unassembled WGS sequence"/>
</dbReference>
<dbReference type="CDD" id="cd01392">
    <property type="entry name" value="HTH_LacI"/>
    <property type="match status" value="1"/>
</dbReference>
<evidence type="ECO:0000259" key="4">
    <source>
        <dbReference type="PROSITE" id="PS50932"/>
    </source>
</evidence>
<evidence type="ECO:0000259" key="5">
    <source>
        <dbReference type="PROSITE" id="PS50943"/>
    </source>
</evidence>
<organism evidence="7 8">
    <name type="scientific">Tetragenococcus koreensis</name>
    <dbReference type="NCBI Taxonomy" id="290335"/>
    <lineage>
        <taxon>Bacteria</taxon>
        <taxon>Bacillati</taxon>
        <taxon>Bacillota</taxon>
        <taxon>Bacilli</taxon>
        <taxon>Lactobacillales</taxon>
        <taxon>Enterococcaceae</taxon>
        <taxon>Tetragenococcus</taxon>
    </lineage>
</organism>
<dbReference type="InterPro" id="IPR001387">
    <property type="entry name" value="Cro/C1-type_HTH"/>
</dbReference>
<dbReference type="AlphaFoldDB" id="A0AAN4UBR9"/>
<sequence length="326" mass="36321">MTTIKDIAKMAGVSTATVSRIINGKGEAKQETIDLVMKIVKDLEYHPNKMARSLRQGKSNLISVMIPNLDNPFFGELVGAIEHEAAKYGLRISICNTDDSREKVEYFLTNMIDNYAFGAIICTLKVTEDDLASLEEQGIHTVTVDRSHFEHSFSSINIDQLNGAFIATRHLIERGAKKNVLICGPEIERMSGERVKGYQLALQSDELSFSRVAYGDYTLGSGYQIMDTLINEGVQFDGIHASNDLMAIGALRRCLDHGLAVPNDVRIVGNDDLTVDKYYNPRLTSLSQMNDRVSHSVINELINLNEKEHTPQKVVMSPELIVRETT</sequence>
<evidence type="ECO:0000256" key="3">
    <source>
        <dbReference type="ARBA" id="ARBA00023163"/>
    </source>
</evidence>
<dbReference type="Pfam" id="PF00356">
    <property type="entry name" value="LacI"/>
    <property type="match status" value="1"/>
</dbReference>
<keyword evidence="2" id="KW-0238">DNA-binding</keyword>
<reference evidence="7" key="1">
    <citation type="submission" date="2019-08" db="EMBL/GenBank/DDBJ databases">
        <authorList>
            <person name="Ishikawa M."/>
            <person name="Suzuki T."/>
            <person name="Matsutani M."/>
        </authorList>
    </citation>
    <scope>NUCLEOTIDE SEQUENCE</scope>
    <source>
        <strain evidence="7">7C1</strain>
        <strain evidence="6">8C4</strain>
    </source>
</reference>
<name>A0AAN4UBR9_9ENTE</name>
<dbReference type="SMART" id="SM00354">
    <property type="entry name" value="HTH_LACI"/>
    <property type="match status" value="1"/>
</dbReference>
<evidence type="ECO:0000313" key="9">
    <source>
        <dbReference type="Proteomes" id="UP000886607"/>
    </source>
</evidence>
<dbReference type="Proteomes" id="UP000886607">
    <property type="component" value="Unassembled WGS sequence"/>
</dbReference>
<reference evidence="7" key="2">
    <citation type="journal article" date="2020" name="Int. Dairy J.">
        <title>Lactic acid bacterial diversity in Brie cheese focusing on salt concentration and pH of isolation medium and characterisation of halophilic and alkaliphilic lactic acid bacterial isolates.</title>
        <authorList>
            <person name="Unno R."/>
            <person name="Matsutani M."/>
            <person name="Suzuki T."/>
            <person name="Kodama K."/>
            <person name="Matsushita H."/>
            <person name="Yamasato K."/>
            <person name="Koizumi Y."/>
            <person name="Ishikawa M."/>
        </authorList>
    </citation>
    <scope>NUCLEOTIDE SEQUENCE</scope>
    <source>
        <strain evidence="7">7C1</strain>
        <strain evidence="6">8C4</strain>
    </source>
</reference>
<dbReference type="SUPFAM" id="SSF47413">
    <property type="entry name" value="lambda repressor-like DNA-binding domains"/>
    <property type="match status" value="1"/>
</dbReference>
<dbReference type="EMBL" id="BKBO01000012">
    <property type="protein sequence ID" value="GEQ49138.1"/>
    <property type="molecule type" value="Genomic_DNA"/>
</dbReference>
<comment type="caution">
    <text evidence="7">The sequence shown here is derived from an EMBL/GenBank/DDBJ whole genome shotgun (WGS) entry which is preliminary data.</text>
</comment>
<dbReference type="GO" id="GO:0000976">
    <property type="term" value="F:transcription cis-regulatory region binding"/>
    <property type="evidence" value="ECO:0007669"/>
    <property type="project" value="TreeGrafter"/>
</dbReference>
<feature type="domain" description="HTH cro/C1-type" evidence="5">
    <location>
        <begin position="3"/>
        <end position="46"/>
    </location>
</feature>
<dbReference type="SUPFAM" id="SSF53822">
    <property type="entry name" value="Periplasmic binding protein-like I"/>
    <property type="match status" value="1"/>
</dbReference>
<dbReference type="Gene3D" id="1.10.260.40">
    <property type="entry name" value="lambda repressor-like DNA-binding domains"/>
    <property type="match status" value="1"/>
</dbReference>
<dbReference type="PANTHER" id="PTHR30146">
    <property type="entry name" value="LACI-RELATED TRANSCRIPTIONAL REPRESSOR"/>
    <property type="match status" value="1"/>
</dbReference>
<dbReference type="PROSITE" id="PS00356">
    <property type="entry name" value="HTH_LACI_1"/>
    <property type="match status" value="1"/>
</dbReference>
<dbReference type="Pfam" id="PF13377">
    <property type="entry name" value="Peripla_BP_3"/>
    <property type="match status" value="1"/>
</dbReference>
<dbReference type="InterPro" id="IPR028082">
    <property type="entry name" value="Peripla_BP_I"/>
</dbReference>
<dbReference type="InterPro" id="IPR046335">
    <property type="entry name" value="LacI/GalR-like_sensor"/>
</dbReference>
<dbReference type="GO" id="GO:0003700">
    <property type="term" value="F:DNA-binding transcription factor activity"/>
    <property type="evidence" value="ECO:0007669"/>
    <property type="project" value="TreeGrafter"/>
</dbReference>
<dbReference type="PANTHER" id="PTHR30146:SF109">
    <property type="entry name" value="HTH-TYPE TRANSCRIPTIONAL REGULATOR GALS"/>
    <property type="match status" value="1"/>
</dbReference>
<dbReference type="InterPro" id="IPR000843">
    <property type="entry name" value="HTH_LacI"/>
</dbReference>
<dbReference type="InterPro" id="IPR010982">
    <property type="entry name" value="Lambda_DNA-bd_dom_sf"/>
</dbReference>
<accession>A0AAN4UBR9</accession>